<name>A0A5E7MDM4_PSEFL</name>
<dbReference type="EMBL" id="CABVIK010000013">
    <property type="protein sequence ID" value="VVP22661.1"/>
    <property type="molecule type" value="Genomic_DNA"/>
</dbReference>
<feature type="domain" description="Tyr recombinase" evidence="2">
    <location>
        <begin position="315"/>
        <end position="515"/>
    </location>
</feature>
<evidence type="ECO:0000259" key="2">
    <source>
        <dbReference type="PROSITE" id="PS51898"/>
    </source>
</evidence>
<organism evidence="3 4">
    <name type="scientific">Pseudomonas fluorescens</name>
    <dbReference type="NCBI Taxonomy" id="294"/>
    <lineage>
        <taxon>Bacteria</taxon>
        <taxon>Pseudomonadati</taxon>
        <taxon>Pseudomonadota</taxon>
        <taxon>Gammaproteobacteria</taxon>
        <taxon>Pseudomonadales</taxon>
        <taxon>Pseudomonadaceae</taxon>
        <taxon>Pseudomonas</taxon>
    </lineage>
</organism>
<dbReference type="Gene3D" id="1.10.443.10">
    <property type="entry name" value="Intergrase catalytic core"/>
    <property type="match status" value="1"/>
</dbReference>
<sequence>MSKNNAQGDDDSFQSILDEIEREASDAADAYFSELYEASHGGAEGVCKQQLSGLVTKLAVSPNGCFPVSEYSNYGEMRWVLLRSEGFKDIEVYIDRARNDLQELKRAICYHFIPHLHPIGTIRSFRSTETYSDGFRYVQRHIFEANFLDASPEHIGVITAGVLNAALDDARDSGVMRAYWLLFFHINFWIFLSIEKLIPEEFRLQVDLNDVDTIARRKDIQEVIRVSFVGWKPFSEDELRDLLTYSFFWIDKGVPVINEVLEYCNARPEMDKKYYSYGKRDLEFEAVVGREVDGVEIVGFSHTVQTLKQTGSGGKIRSYDTNLYTWRKGYMYAVDRVRNAIFILFGLMTGLRRRELAPLQFDDVYKKESDGLWYVSFVRFKTSDDPNYFGEADEIPLPDYLGDAIASYKKLREFDKYMLKGYLFQPVIPTHEMNQVDRMITKVAANLSAEVGVDGLHIHRFRKTIAEILINKSERNIDIIRMLFGHSSYVMGLRYIARNPFLVSSVVETLREHFAKDFVDILQSINSGVYAGEAANGLADRMAGRPDIFVGKLLKLTVLEYVSHMFQGGEAVLVQRTTLSTFCMSGLIHAGESLPPCIADRANLIYPVSPDVSSCHIHCSRNLVLGSAQDSIEQNLKFYKTIRSSSRKLSYAAQFELDQKISINERLLEELLHPKPPVIEREVSQS</sequence>
<dbReference type="GO" id="GO:0003677">
    <property type="term" value="F:DNA binding"/>
    <property type="evidence" value="ECO:0007669"/>
    <property type="project" value="InterPro"/>
</dbReference>
<gene>
    <name evidence="3" type="ORF">PS870_03903</name>
</gene>
<keyword evidence="1" id="KW-0233">DNA recombination</keyword>
<dbReference type="InterPro" id="IPR011010">
    <property type="entry name" value="DNA_brk_join_enz"/>
</dbReference>
<reference evidence="3 4" key="1">
    <citation type="submission" date="2019-09" db="EMBL/GenBank/DDBJ databases">
        <authorList>
            <person name="Chandra G."/>
            <person name="Truman W A."/>
        </authorList>
    </citation>
    <scope>NUCLEOTIDE SEQUENCE [LARGE SCALE GENOMIC DNA]</scope>
    <source>
        <strain evidence="3">PS870</strain>
    </source>
</reference>
<dbReference type="PROSITE" id="PS51898">
    <property type="entry name" value="TYR_RECOMBINASE"/>
    <property type="match status" value="1"/>
</dbReference>
<protein>
    <recommendedName>
        <fullName evidence="2">Tyr recombinase domain-containing protein</fullName>
    </recommendedName>
</protein>
<dbReference type="InterPro" id="IPR002104">
    <property type="entry name" value="Integrase_catalytic"/>
</dbReference>
<dbReference type="Proteomes" id="UP000349468">
    <property type="component" value="Unassembled WGS sequence"/>
</dbReference>
<dbReference type="RefSeq" id="WP_122687173.1">
    <property type="nucleotide sequence ID" value="NZ_CABVIK010000013.1"/>
</dbReference>
<dbReference type="InterPro" id="IPR013762">
    <property type="entry name" value="Integrase-like_cat_sf"/>
</dbReference>
<dbReference type="Pfam" id="PF00589">
    <property type="entry name" value="Phage_integrase"/>
    <property type="match status" value="1"/>
</dbReference>
<dbReference type="SUPFAM" id="SSF56349">
    <property type="entry name" value="DNA breaking-rejoining enzymes"/>
    <property type="match status" value="1"/>
</dbReference>
<evidence type="ECO:0000256" key="1">
    <source>
        <dbReference type="ARBA" id="ARBA00023172"/>
    </source>
</evidence>
<evidence type="ECO:0000313" key="3">
    <source>
        <dbReference type="EMBL" id="VVP22661.1"/>
    </source>
</evidence>
<dbReference type="GO" id="GO:0015074">
    <property type="term" value="P:DNA integration"/>
    <property type="evidence" value="ECO:0007669"/>
    <property type="project" value="InterPro"/>
</dbReference>
<proteinExistence type="predicted"/>
<evidence type="ECO:0000313" key="4">
    <source>
        <dbReference type="Proteomes" id="UP000349468"/>
    </source>
</evidence>
<dbReference type="GO" id="GO:0006310">
    <property type="term" value="P:DNA recombination"/>
    <property type="evidence" value="ECO:0007669"/>
    <property type="project" value="UniProtKB-KW"/>
</dbReference>
<dbReference type="AlphaFoldDB" id="A0A5E7MDM4"/>
<accession>A0A5E7MDM4</accession>